<gene>
    <name evidence="2" type="ORF">THTE_2658</name>
</gene>
<organism evidence="2 3">
    <name type="scientific">Thermogutta terrifontis</name>
    <dbReference type="NCBI Taxonomy" id="1331910"/>
    <lineage>
        <taxon>Bacteria</taxon>
        <taxon>Pseudomonadati</taxon>
        <taxon>Planctomycetota</taxon>
        <taxon>Planctomycetia</taxon>
        <taxon>Pirellulales</taxon>
        <taxon>Thermoguttaceae</taxon>
        <taxon>Thermogutta</taxon>
    </lineage>
</organism>
<dbReference type="GO" id="GO:0016787">
    <property type="term" value="F:hydrolase activity"/>
    <property type="evidence" value="ECO:0007669"/>
    <property type="project" value="InterPro"/>
</dbReference>
<dbReference type="InterPro" id="IPR002925">
    <property type="entry name" value="Dienelactn_hydro"/>
</dbReference>
<dbReference type="Proteomes" id="UP000215086">
    <property type="component" value="Chromosome"/>
</dbReference>
<dbReference type="Pfam" id="PF01738">
    <property type="entry name" value="DLH"/>
    <property type="match status" value="1"/>
</dbReference>
<dbReference type="KEGG" id="ttf:THTE_2658"/>
<dbReference type="PANTHER" id="PTHR22946">
    <property type="entry name" value="DIENELACTONE HYDROLASE DOMAIN-CONTAINING PROTEIN-RELATED"/>
    <property type="match status" value="1"/>
</dbReference>
<keyword evidence="3" id="KW-1185">Reference proteome</keyword>
<dbReference type="InterPro" id="IPR029058">
    <property type="entry name" value="AB_hydrolase_fold"/>
</dbReference>
<sequence>MVVVCWLIQGGVCMGEPPRVPWLDEVQASLVQSTDEQTGPHVLTTGDGSPIRDLSQWQQRREEIRQWWLSFLGLPQRDHDLPARTLRTLSREDLEDVSRCLIEYETQKGWKTKAYLLYPQGYEIFSQRNKRLPGIVVFHSTTNDTIRQPAGLTSEKTKAFGLELARRGYVTLCPECFLWSGGPPYDYYKQVERFRNQFPGAKGMAKMLLDAQAAVDLLVSFPGVDSGRLGAVGHSLGGKEVLYLAAFDERIRASVSSEGGIALSFSNWEAPWYLGQEIRQKEFVHDHHELVALIAPRAFLLIGGDSADGNKSVPFLRAAWPVYELFGDPPALGLWNHREGHSVPENALNRIAEWFDAYLKSSISEDN</sequence>
<dbReference type="AlphaFoldDB" id="A0A286RH30"/>
<accession>A0A286RH30</accession>
<feature type="domain" description="Dienelactone hydrolase" evidence="1">
    <location>
        <begin position="126"/>
        <end position="257"/>
    </location>
</feature>
<proteinExistence type="predicted"/>
<evidence type="ECO:0000259" key="1">
    <source>
        <dbReference type="Pfam" id="PF01738"/>
    </source>
</evidence>
<evidence type="ECO:0000313" key="3">
    <source>
        <dbReference type="Proteomes" id="UP000215086"/>
    </source>
</evidence>
<dbReference type="PANTHER" id="PTHR22946:SF0">
    <property type="entry name" value="DIENELACTONE HYDROLASE DOMAIN-CONTAINING PROTEIN"/>
    <property type="match status" value="1"/>
</dbReference>
<dbReference type="InterPro" id="IPR050261">
    <property type="entry name" value="FrsA_esterase"/>
</dbReference>
<dbReference type="EMBL" id="CP018477">
    <property type="protein sequence ID" value="ASV75260.1"/>
    <property type="molecule type" value="Genomic_DNA"/>
</dbReference>
<dbReference type="Gene3D" id="3.40.50.1820">
    <property type="entry name" value="alpha/beta hydrolase"/>
    <property type="match status" value="1"/>
</dbReference>
<dbReference type="SUPFAM" id="SSF53474">
    <property type="entry name" value="alpha/beta-Hydrolases"/>
    <property type="match status" value="1"/>
</dbReference>
<reference evidence="2 3" key="1">
    <citation type="journal article" name="Front. Microbiol.">
        <title>Sugar Metabolism of the First Thermophilic Planctomycete Thermogutta terrifontis: Comparative Genomic and Transcriptomic Approaches.</title>
        <authorList>
            <person name="Elcheninov A.G."/>
            <person name="Menzel P."/>
            <person name="Gudbergsdottir S.R."/>
            <person name="Slesarev A.I."/>
            <person name="Kadnikov V.V."/>
            <person name="Krogh A."/>
            <person name="Bonch-Osmolovskaya E.A."/>
            <person name="Peng X."/>
            <person name="Kublanov I.V."/>
        </authorList>
    </citation>
    <scope>NUCLEOTIDE SEQUENCE [LARGE SCALE GENOMIC DNA]</scope>
    <source>
        <strain evidence="2 3">R1</strain>
    </source>
</reference>
<name>A0A286RH30_9BACT</name>
<protein>
    <recommendedName>
        <fullName evidence="1">Dienelactone hydrolase domain-containing protein</fullName>
    </recommendedName>
</protein>
<evidence type="ECO:0000313" key="2">
    <source>
        <dbReference type="EMBL" id="ASV75260.1"/>
    </source>
</evidence>